<accession>A0A417YMF4</accession>
<evidence type="ECO:0000256" key="1">
    <source>
        <dbReference type="ARBA" id="ARBA00005854"/>
    </source>
</evidence>
<dbReference type="PANTHER" id="PTHR10996">
    <property type="entry name" value="2-HYDROXYACID DEHYDROGENASE-RELATED"/>
    <property type="match status" value="1"/>
</dbReference>
<dbReference type="Proteomes" id="UP000285456">
    <property type="component" value="Unassembled WGS sequence"/>
</dbReference>
<evidence type="ECO:0000313" key="6">
    <source>
        <dbReference type="EMBL" id="RHW34552.1"/>
    </source>
</evidence>
<evidence type="ECO:0000313" key="7">
    <source>
        <dbReference type="Proteomes" id="UP000285456"/>
    </source>
</evidence>
<dbReference type="EMBL" id="QWEH01000002">
    <property type="protein sequence ID" value="RHW34552.1"/>
    <property type="molecule type" value="Genomic_DNA"/>
</dbReference>
<comment type="caution">
    <text evidence="6">The sequence shown here is derived from an EMBL/GenBank/DDBJ whole genome shotgun (WGS) entry which is preliminary data.</text>
</comment>
<dbReference type="Pfam" id="PF00389">
    <property type="entry name" value="2-Hacid_dh"/>
    <property type="match status" value="1"/>
</dbReference>
<dbReference type="InterPro" id="IPR050223">
    <property type="entry name" value="D-isomer_2-hydroxyacid_DH"/>
</dbReference>
<feature type="domain" description="D-isomer specific 2-hydroxyacid dehydrogenase catalytic" evidence="4">
    <location>
        <begin position="7"/>
        <end position="320"/>
    </location>
</feature>
<dbReference type="OrthoDB" id="9805416at2"/>
<dbReference type="AlphaFoldDB" id="A0A417YMF4"/>
<comment type="similarity">
    <text evidence="1 3">Belongs to the D-isomer specific 2-hydroxyacid dehydrogenase family.</text>
</comment>
<dbReference type="SUPFAM" id="SSF51735">
    <property type="entry name" value="NAD(P)-binding Rossmann-fold domains"/>
    <property type="match status" value="1"/>
</dbReference>
<dbReference type="GO" id="GO:0030267">
    <property type="term" value="F:glyoxylate reductase (NADPH) activity"/>
    <property type="evidence" value="ECO:0007669"/>
    <property type="project" value="TreeGrafter"/>
</dbReference>
<dbReference type="FunFam" id="3.40.50.720:FF:000462">
    <property type="entry name" value="Glyoxylate reductase (NADP+)"/>
    <property type="match status" value="1"/>
</dbReference>
<dbReference type="SUPFAM" id="SSF52283">
    <property type="entry name" value="Formate/glycerate dehydrogenase catalytic domain-like"/>
    <property type="match status" value="1"/>
</dbReference>
<dbReference type="GO" id="GO:0005829">
    <property type="term" value="C:cytosol"/>
    <property type="evidence" value="ECO:0007669"/>
    <property type="project" value="TreeGrafter"/>
</dbReference>
<dbReference type="InterPro" id="IPR036291">
    <property type="entry name" value="NAD(P)-bd_dom_sf"/>
</dbReference>
<dbReference type="InterPro" id="IPR006139">
    <property type="entry name" value="D-isomer_2_OHA_DH_cat_dom"/>
</dbReference>
<dbReference type="RefSeq" id="WP_118888792.1">
    <property type="nucleotide sequence ID" value="NZ_JAMAWL010000009.1"/>
</dbReference>
<dbReference type="CDD" id="cd05301">
    <property type="entry name" value="GDH"/>
    <property type="match status" value="1"/>
</dbReference>
<dbReference type="InterPro" id="IPR029753">
    <property type="entry name" value="D-isomer_DH_CS"/>
</dbReference>
<organism evidence="6 7">
    <name type="scientific">Oceanobacillus profundus</name>
    <dbReference type="NCBI Taxonomy" id="372463"/>
    <lineage>
        <taxon>Bacteria</taxon>
        <taxon>Bacillati</taxon>
        <taxon>Bacillota</taxon>
        <taxon>Bacilli</taxon>
        <taxon>Bacillales</taxon>
        <taxon>Bacillaceae</taxon>
        <taxon>Oceanobacillus</taxon>
    </lineage>
</organism>
<dbReference type="PANTHER" id="PTHR10996:SF283">
    <property type="entry name" value="GLYOXYLATE_HYDROXYPYRUVATE REDUCTASE B"/>
    <property type="match status" value="1"/>
</dbReference>
<keyword evidence="7" id="KW-1185">Reference proteome</keyword>
<dbReference type="InterPro" id="IPR029752">
    <property type="entry name" value="D-isomer_DH_CS1"/>
</dbReference>
<dbReference type="GO" id="GO:0051287">
    <property type="term" value="F:NAD binding"/>
    <property type="evidence" value="ECO:0007669"/>
    <property type="project" value="InterPro"/>
</dbReference>
<feature type="domain" description="D-isomer specific 2-hydroxyacid dehydrogenase NAD-binding" evidence="5">
    <location>
        <begin position="111"/>
        <end position="289"/>
    </location>
</feature>
<protein>
    <submittedName>
        <fullName evidence="6">D-glycerate dehydrogenase</fullName>
    </submittedName>
</protein>
<evidence type="ECO:0000256" key="2">
    <source>
        <dbReference type="ARBA" id="ARBA00023002"/>
    </source>
</evidence>
<dbReference type="Gene3D" id="3.40.50.720">
    <property type="entry name" value="NAD(P)-binding Rossmann-like Domain"/>
    <property type="match status" value="2"/>
</dbReference>
<evidence type="ECO:0000259" key="4">
    <source>
        <dbReference type="Pfam" id="PF00389"/>
    </source>
</evidence>
<dbReference type="GO" id="GO:0016618">
    <property type="term" value="F:hydroxypyruvate reductase [NAD(P)H] activity"/>
    <property type="evidence" value="ECO:0007669"/>
    <property type="project" value="TreeGrafter"/>
</dbReference>
<keyword evidence="2 3" id="KW-0560">Oxidoreductase</keyword>
<dbReference type="PROSITE" id="PS00065">
    <property type="entry name" value="D_2_HYDROXYACID_DH_1"/>
    <property type="match status" value="1"/>
</dbReference>
<sequence length="321" mass="35474">MGKATIYITRKIPETLLKPYQESFSFRMWEKEDERVPRDVLLEEARHADGLLTVLSDNVDEELLAQAPNLKVVANLAVGFDNIDVDAASKHQVIVTNTPDVLSETTADLGFGLLMATARRIVEASAFIEQDKWNEWAPFLLAGADIHHKTIGILGMGRIGEAIAKRATGFNMNVRYHNRNRKPAVEEELGVIYSGFDELLSESDFIVSVVPLTEETANTFNQEAFAKMKTSAIFINISRGGVVDEDALLEALDKGEIRAAGLDVFREEPIRSDHPFVGRDDVVCLPHIGSASVETRTTMIQLCLDNISAVLRGSKPITPIK</sequence>
<dbReference type="Pfam" id="PF02826">
    <property type="entry name" value="2-Hacid_dh_C"/>
    <property type="match status" value="1"/>
</dbReference>
<name>A0A417YMF4_9BACI</name>
<evidence type="ECO:0000259" key="5">
    <source>
        <dbReference type="Pfam" id="PF02826"/>
    </source>
</evidence>
<dbReference type="PROSITE" id="PS00671">
    <property type="entry name" value="D_2_HYDROXYACID_DH_3"/>
    <property type="match status" value="1"/>
</dbReference>
<gene>
    <name evidence="6" type="ORF">D1B32_05180</name>
</gene>
<evidence type="ECO:0000256" key="3">
    <source>
        <dbReference type="RuleBase" id="RU003719"/>
    </source>
</evidence>
<reference evidence="6 7" key="1">
    <citation type="journal article" date="2007" name="Int. J. Syst. Evol. Microbiol.">
        <title>Oceanobacillus profundus sp. nov., isolated from a deep-sea sediment core.</title>
        <authorList>
            <person name="Kim Y.G."/>
            <person name="Choi D.H."/>
            <person name="Hyun S."/>
            <person name="Cho B.C."/>
        </authorList>
    </citation>
    <scope>NUCLEOTIDE SEQUENCE [LARGE SCALE GENOMIC DNA]</scope>
    <source>
        <strain evidence="6 7">DSM 18246</strain>
    </source>
</reference>
<proteinExistence type="inferred from homology"/>
<dbReference type="InterPro" id="IPR006140">
    <property type="entry name" value="D-isomer_DH_NAD-bd"/>
</dbReference>